<dbReference type="EMBL" id="CP003614">
    <property type="protein sequence ID" value="AFZ07743.1"/>
    <property type="molecule type" value="Genomic_DNA"/>
</dbReference>
<evidence type="ECO:0000256" key="1">
    <source>
        <dbReference type="SAM" id="Coils"/>
    </source>
</evidence>
<dbReference type="STRING" id="179408.Osc7112_3365"/>
<keyword evidence="1" id="KW-0175">Coiled coil</keyword>
<feature type="coiled-coil region" evidence="1">
    <location>
        <begin position="456"/>
        <end position="511"/>
    </location>
</feature>
<dbReference type="PATRIC" id="fig|179408.3.peg.4139"/>
<dbReference type="Proteomes" id="UP000010478">
    <property type="component" value="Chromosome"/>
</dbReference>
<organism evidence="2 3">
    <name type="scientific">Phormidium nigroviride PCC 7112</name>
    <dbReference type="NCBI Taxonomy" id="179408"/>
    <lineage>
        <taxon>Bacteria</taxon>
        <taxon>Bacillati</taxon>
        <taxon>Cyanobacteriota</taxon>
        <taxon>Cyanophyceae</taxon>
        <taxon>Oscillatoriophycideae</taxon>
        <taxon>Oscillatoriales</taxon>
        <taxon>Oscillatoriaceae</taxon>
        <taxon>Phormidium</taxon>
    </lineage>
</organism>
<accession>K9VI12</accession>
<keyword evidence="3" id="KW-1185">Reference proteome</keyword>
<feature type="coiled-coil region" evidence="1">
    <location>
        <begin position="71"/>
        <end position="164"/>
    </location>
</feature>
<dbReference type="SUPFAM" id="SSF90257">
    <property type="entry name" value="Myosin rod fragments"/>
    <property type="match status" value="1"/>
</dbReference>
<reference evidence="2 3" key="1">
    <citation type="submission" date="2012-05" db="EMBL/GenBank/DDBJ databases">
        <title>Finished chromosome of genome of Oscillatoria sp. PCC 7112.</title>
        <authorList>
            <consortium name="US DOE Joint Genome Institute"/>
            <person name="Gugger M."/>
            <person name="Coursin T."/>
            <person name="Rippka R."/>
            <person name="Tandeau De Marsac N."/>
            <person name="Huntemann M."/>
            <person name="Wei C.-L."/>
            <person name="Han J."/>
            <person name="Detter J.C."/>
            <person name="Han C."/>
            <person name="Tapia R."/>
            <person name="Davenport K."/>
            <person name="Daligault H."/>
            <person name="Erkkila T."/>
            <person name="Gu W."/>
            <person name="Munk A.C.C."/>
            <person name="Teshima H."/>
            <person name="Xu Y."/>
            <person name="Chain P."/>
            <person name="Chen A."/>
            <person name="Krypides N."/>
            <person name="Mavromatis K."/>
            <person name="Markowitz V."/>
            <person name="Szeto E."/>
            <person name="Ivanova N."/>
            <person name="Mikhailova N."/>
            <person name="Ovchinnikova G."/>
            <person name="Pagani I."/>
            <person name="Pati A."/>
            <person name="Goodwin L."/>
            <person name="Peters L."/>
            <person name="Pitluck S."/>
            <person name="Woyke T."/>
            <person name="Kerfeld C."/>
        </authorList>
    </citation>
    <scope>NUCLEOTIDE SEQUENCE [LARGE SCALE GENOMIC DNA]</scope>
    <source>
        <strain evidence="2 3">PCC 7112</strain>
    </source>
</reference>
<dbReference type="eggNOG" id="COG1196">
    <property type="taxonomic scope" value="Bacteria"/>
</dbReference>
<dbReference type="InterPro" id="IPR047813">
    <property type="entry name" value="HmpF"/>
</dbReference>
<dbReference type="RefSeq" id="WP_015177008.1">
    <property type="nucleotide sequence ID" value="NC_019729.1"/>
</dbReference>
<evidence type="ECO:0000313" key="2">
    <source>
        <dbReference type="EMBL" id="AFZ07743.1"/>
    </source>
</evidence>
<dbReference type="NCBIfam" id="NF038350">
    <property type="entry name" value="taxis_HmpF"/>
    <property type="match status" value="1"/>
</dbReference>
<dbReference type="HOGENOM" id="CLU_465186_0_0_3"/>
<dbReference type="KEGG" id="oni:Osc7112_3365"/>
<evidence type="ECO:0000313" key="3">
    <source>
        <dbReference type="Proteomes" id="UP000010478"/>
    </source>
</evidence>
<name>K9VI12_9CYAN</name>
<feature type="coiled-coil region" evidence="1">
    <location>
        <begin position="348"/>
        <end position="382"/>
    </location>
</feature>
<dbReference type="AlphaFoldDB" id="K9VI12"/>
<protein>
    <submittedName>
        <fullName evidence="2">Uncharacterized protein</fullName>
    </submittedName>
</protein>
<dbReference type="OrthoDB" id="559923at2"/>
<proteinExistence type="predicted"/>
<sequence length="581" mass="66329">MLYLAEVQKQRSGFGLGGGKAELKLLACQRGEHNWSAVPGDDAIPVEEANKFNDGTLVLVELSASKQVQRIQEAARQLVSILQNFSRLQDKFKDKEEEIEQWKASLTFSSQELNRREMEMQAREEQLAQMEEELERLEAQRSEIENTRDEANRLREEVDRSRVEIETAWEQLRGEQQRVAQQQSEVPQGAVIDEQQSQRIQELMQKLGGAIASAQGVREQLNQSLGAVGAQQAILDQHWQQLEQKQSIAQQQQEEVDRQNQTLQNRWQEWYQSQDALAGARAELKGQQSTLSAKQGQAQSVSLQVQAVENLYQQVSRLASASGAAGTEQKVDVSALEKMPVDELQGLVQHLEQDLEKVFRFVNDQEEELTLQRETIEDLQGKIQAASEYDRLALENEMADELESYQMLNETLVGQRLRLQEREDVLKQHQAVLWRRLGTANALKQERGDIDLGPIVAQIDTQRQQQSQELQRLENEIQQVREAISQIEANVNRQNGESEAKRYELKQLEQNLFNQKGAVAQLWGRLNVYQEMLQPVQDNLNALRQKLEAVAGELDRVQETGDEQNRVVSELWQVLSGLIAA</sequence>
<gene>
    <name evidence="2" type="ORF">Osc7112_3365</name>
</gene>